<dbReference type="PANTHER" id="PTHR15492:SF1">
    <property type="entry name" value="CYCLIN-D1-BINDING PROTEIN 1"/>
    <property type="match status" value="1"/>
</dbReference>
<dbReference type="InterPro" id="IPR049317">
    <property type="entry name" value="GCIP-like_N"/>
</dbReference>
<dbReference type="Gene3D" id="1.20.1410.10">
    <property type="entry name" value="I/LWEQ domain"/>
    <property type="match status" value="1"/>
</dbReference>
<dbReference type="PANTHER" id="PTHR15492">
    <property type="entry name" value="CYCLIN D1-BINDING PROTEIN 1"/>
    <property type="match status" value="1"/>
</dbReference>
<reference evidence="3" key="2">
    <citation type="submission" date="2023-01" db="EMBL/GenBank/DDBJ databases">
        <authorList>
            <person name="Petersen C."/>
        </authorList>
    </citation>
    <scope>NUCLEOTIDE SEQUENCE</scope>
    <source>
        <strain evidence="3">IBT 17514</strain>
    </source>
</reference>
<sequence>MSPQLAAVLSTSSALIARFQDTLAQPAQSTQSTQSSNDVKALPLLSASCSTLKAQVTKLSLLAITTPFTHSAVATVLRACNESVLPSLLTATLLVSPAEYTHAFHSESLVLTRTILADYAQLVTIVKNIADQKDQAKKESPKAKENELSKAEKNTVTLATGRVWDACDAVVNMATNGVIGFIARRVEQWRDLVRDAVEELENWDPAEADDDFFDDIMGENSDSEAENTKSEGGSDDEKDVAALQDHKKATLRFLRPVIQVYTAIVKNRLNSSQESHLNSSGTIARLEKLMKQLQSIPDQVDEAAGTLYEDDVDSSVDYLNKIQYSASEAMNTAVSLWSPDEAEDQTSDHKFAAWSKAWSKVMHEVSKPFHLDTTSEE</sequence>
<dbReference type="InterPro" id="IPR026907">
    <property type="entry name" value="GCIP-like"/>
</dbReference>
<keyword evidence="4" id="KW-1185">Reference proteome</keyword>
<name>A0AAD6MXE0_9EURO</name>
<dbReference type="Pfam" id="PF13324">
    <property type="entry name" value="GCIP_N"/>
    <property type="match status" value="1"/>
</dbReference>
<protein>
    <recommendedName>
        <fullName evidence="2">Cyclin-D1-binding protein 1-like N-terminal domain-containing protein</fullName>
    </recommendedName>
</protein>
<evidence type="ECO:0000256" key="1">
    <source>
        <dbReference type="SAM" id="MobiDB-lite"/>
    </source>
</evidence>
<accession>A0AAD6MXE0</accession>
<evidence type="ECO:0000313" key="4">
    <source>
        <dbReference type="Proteomes" id="UP001215712"/>
    </source>
</evidence>
<proteinExistence type="predicted"/>
<evidence type="ECO:0000259" key="2">
    <source>
        <dbReference type="Pfam" id="PF13324"/>
    </source>
</evidence>
<gene>
    <name evidence="3" type="ORF">N7493_003308</name>
</gene>
<dbReference type="EMBL" id="JAQJAN010000004">
    <property type="protein sequence ID" value="KAJ5731827.1"/>
    <property type="molecule type" value="Genomic_DNA"/>
</dbReference>
<organism evidence="3 4">
    <name type="scientific">Penicillium malachiteum</name>
    <dbReference type="NCBI Taxonomy" id="1324776"/>
    <lineage>
        <taxon>Eukaryota</taxon>
        <taxon>Fungi</taxon>
        <taxon>Dikarya</taxon>
        <taxon>Ascomycota</taxon>
        <taxon>Pezizomycotina</taxon>
        <taxon>Eurotiomycetes</taxon>
        <taxon>Eurotiomycetidae</taxon>
        <taxon>Eurotiales</taxon>
        <taxon>Aspergillaceae</taxon>
        <taxon>Penicillium</taxon>
    </lineage>
</organism>
<dbReference type="GO" id="GO:0005634">
    <property type="term" value="C:nucleus"/>
    <property type="evidence" value="ECO:0007669"/>
    <property type="project" value="TreeGrafter"/>
</dbReference>
<dbReference type="Proteomes" id="UP001215712">
    <property type="component" value="Unassembled WGS sequence"/>
</dbReference>
<feature type="domain" description="Cyclin-D1-binding protein 1-like N-terminal" evidence="2">
    <location>
        <begin position="48"/>
        <end position="205"/>
    </location>
</feature>
<evidence type="ECO:0000313" key="3">
    <source>
        <dbReference type="EMBL" id="KAJ5731827.1"/>
    </source>
</evidence>
<comment type="caution">
    <text evidence="3">The sequence shown here is derived from an EMBL/GenBank/DDBJ whole genome shotgun (WGS) entry which is preliminary data.</text>
</comment>
<dbReference type="AlphaFoldDB" id="A0AAD6MXE0"/>
<feature type="compositionally biased region" description="Acidic residues" evidence="1">
    <location>
        <begin position="208"/>
        <end position="225"/>
    </location>
</feature>
<reference evidence="3" key="1">
    <citation type="journal article" date="2023" name="IMA Fungus">
        <title>Comparative genomic study of the Penicillium genus elucidates a diverse pangenome and 15 lateral gene transfer events.</title>
        <authorList>
            <person name="Petersen C."/>
            <person name="Sorensen T."/>
            <person name="Nielsen M.R."/>
            <person name="Sondergaard T.E."/>
            <person name="Sorensen J.L."/>
            <person name="Fitzpatrick D.A."/>
            <person name="Frisvad J.C."/>
            <person name="Nielsen K.L."/>
        </authorList>
    </citation>
    <scope>NUCLEOTIDE SEQUENCE</scope>
    <source>
        <strain evidence="3">IBT 17514</strain>
    </source>
</reference>
<feature type="region of interest" description="Disordered" evidence="1">
    <location>
        <begin position="208"/>
        <end position="238"/>
    </location>
</feature>